<keyword evidence="1" id="KW-0812">Transmembrane</keyword>
<name>A0A0E9SZL9_ANGAN</name>
<sequence length="47" mass="5578">MQSSLKHQRHWLYSLSVDWKMSISLQLIYTVLFFWALLSVSQYGTSP</sequence>
<evidence type="ECO:0000256" key="1">
    <source>
        <dbReference type="SAM" id="Phobius"/>
    </source>
</evidence>
<dbReference type="AlphaFoldDB" id="A0A0E9SZL9"/>
<evidence type="ECO:0000313" key="2">
    <source>
        <dbReference type="EMBL" id="JAH46746.1"/>
    </source>
</evidence>
<keyword evidence="1" id="KW-0472">Membrane</keyword>
<dbReference type="EMBL" id="GBXM01061831">
    <property type="protein sequence ID" value="JAH46746.1"/>
    <property type="molecule type" value="Transcribed_RNA"/>
</dbReference>
<keyword evidence="1" id="KW-1133">Transmembrane helix</keyword>
<protein>
    <submittedName>
        <fullName evidence="2">Uncharacterized protein</fullName>
    </submittedName>
</protein>
<accession>A0A0E9SZL9</accession>
<feature type="transmembrane region" description="Helical" evidence="1">
    <location>
        <begin position="21"/>
        <end position="38"/>
    </location>
</feature>
<proteinExistence type="predicted"/>
<organism evidence="2">
    <name type="scientific">Anguilla anguilla</name>
    <name type="common">European freshwater eel</name>
    <name type="synonym">Muraena anguilla</name>
    <dbReference type="NCBI Taxonomy" id="7936"/>
    <lineage>
        <taxon>Eukaryota</taxon>
        <taxon>Metazoa</taxon>
        <taxon>Chordata</taxon>
        <taxon>Craniata</taxon>
        <taxon>Vertebrata</taxon>
        <taxon>Euteleostomi</taxon>
        <taxon>Actinopterygii</taxon>
        <taxon>Neopterygii</taxon>
        <taxon>Teleostei</taxon>
        <taxon>Anguilliformes</taxon>
        <taxon>Anguillidae</taxon>
        <taxon>Anguilla</taxon>
    </lineage>
</organism>
<reference evidence="2" key="1">
    <citation type="submission" date="2014-11" db="EMBL/GenBank/DDBJ databases">
        <authorList>
            <person name="Amaro Gonzalez C."/>
        </authorList>
    </citation>
    <scope>NUCLEOTIDE SEQUENCE</scope>
</reference>
<reference evidence="2" key="2">
    <citation type="journal article" date="2015" name="Fish Shellfish Immunol.">
        <title>Early steps in the European eel (Anguilla anguilla)-Vibrio vulnificus interaction in the gills: Role of the RtxA13 toxin.</title>
        <authorList>
            <person name="Callol A."/>
            <person name="Pajuelo D."/>
            <person name="Ebbesson L."/>
            <person name="Teles M."/>
            <person name="MacKenzie S."/>
            <person name="Amaro C."/>
        </authorList>
    </citation>
    <scope>NUCLEOTIDE SEQUENCE</scope>
</reference>